<comment type="caution">
    <text evidence="5">The sequence shown here is derived from an EMBL/GenBank/DDBJ whole genome shotgun (WGS) entry which is preliminary data.</text>
</comment>
<dbReference type="PROSITE" id="PS50949">
    <property type="entry name" value="HTH_GNTR"/>
    <property type="match status" value="1"/>
</dbReference>
<dbReference type="EMBL" id="BMLG01000001">
    <property type="protein sequence ID" value="GGM18551.1"/>
    <property type="molecule type" value="Genomic_DNA"/>
</dbReference>
<reference evidence="5" key="2">
    <citation type="submission" date="2020-09" db="EMBL/GenBank/DDBJ databases">
        <authorList>
            <person name="Sun Q."/>
            <person name="Zhou Y."/>
        </authorList>
    </citation>
    <scope>NUCLEOTIDE SEQUENCE</scope>
    <source>
        <strain evidence="5">CGMCC 1.6333</strain>
    </source>
</reference>
<dbReference type="InterPro" id="IPR036390">
    <property type="entry name" value="WH_DNA-bd_sf"/>
</dbReference>
<dbReference type="SMART" id="SM00345">
    <property type="entry name" value="HTH_GNTR"/>
    <property type="match status" value="1"/>
</dbReference>
<evidence type="ECO:0000259" key="4">
    <source>
        <dbReference type="PROSITE" id="PS50949"/>
    </source>
</evidence>
<dbReference type="Gene3D" id="1.10.10.10">
    <property type="entry name" value="Winged helix-like DNA-binding domain superfamily/Winged helix DNA-binding domain"/>
    <property type="match status" value="1"/>
</dbReference>
<dbReference type="GO" id="GO:0003677">
    <property type="term" value="F:DNA binding"/>
    <property type="evidence" value="ECO:0007669"/>
    <property type="project" value="UniProtKB-KW"/>
</dbReference>
<organism evidence="5 6">
    <name type="scientific">Paraliobacillus quinghaiensis</name>
    <dbReference type="NCBI Taxonomy" id="470815"/>
    <lineage>
        <taxon>Bacteria</taxon>
        <taxon>Bacillati</taxon>
        <taxon>Bacillota</taxon>
        <taxon>Bacilli</taxon>
        <taxon>Bacillales</taxon>
        <taxon>Bacillaceae</taxon>
        <taxon>Paraliobacillus</taxon>
    </lineage>
</organism>
<reference evidence="5" key="1">
    <citation type="journal article" date="2014" name="Int. J. Syst. Evol. Microbiol.">
        <title>Complete genome sequence of Corynebacterium casei LMG S-19264T (=DSM 44701T), isolated from a smear-ripened cheese.</title>
        <authorList>
            <consortium name="US DOE Joint Genome Institute (JGI-PGF)"/>
            <person name="Walter F."/>
            <person name="Albersmeier A."/>
            <person name="Kalinowski J."/>
            <person name="Ruckert C."/>
        </authorList>
    </citation>
    <scope>NUCLEOTIDE SEQUENCE</scope>
    <source>
        <strain evidence="5">CGMCC 1.6333</strain>
    </source>
</reference>
<proteinExistence type="predicted"/>
<keyword evidence="3" id="KW-0804">Transcription</keyword>
<dbReference type="Proteomes" id="UP000618460">
    <property type="component" value="Unassembled WGS sequence"/>
</dbReference>
<dbReference type="Pfam" id="PF00392">
    <property type="entry name" value="GntR"/>
    <property type="match status" value="1"/>
</dbReference>
<dbReference type="PANTHER" id="PTHR38445">
    <property type="entry name" value="HTH-TYPE TRANSCRIPTIONAL REPRESSOR YTRA"/>
    <property type="match status" value="1"/>
</dbReference>
<dbReference type="OrthoDB" id="9801546at2"/>
<gene>
    <name evidence="5" type="ORF">GCM10011351_00390</name>
</gene>
<keyword evidence="6" id="KW-1185">Reference proteome</keyword>
<dbReference type="CDD" id="cd07377">
    <property type="entry name" value="WHTH_GntR"/>
    <property type="match status" value="1"/>
</dbReference>
<evidence type="ECO:0000256" key="1">
    <source>
        <dbReference type="ARBA" id="ARBA00023015"/>
    </source>
</evidence>
<evidence type="ECO:0000313" key="5">
    <source>
        <dbReference type="EMBL" id="GGM18551.1"/>
    </source>
</evidence>
<evidence type="ECO:0000256" key="2">
    <source>
        <dbReference type="ARBA" id="ARBA00023125"/>
    </source>
</evidence>
<dbReference type="SUPFAM" id="SSF46785">
    <property type="entry name" value="Winged helix' DNA-binding domain"/>
    <property type="match status" value="1"/>
</dbReference>
<dbReference type="InterPro" id="IPR036388">
    <property type="entry name" value="WH-like_DNA-bd_sf"/>
</dbReference>
<dbReference type="InterPro" id="IPR000524">
    <property type="entry name" value="Tscrpt_reg_HTH_GntR"/>
</dbReference>
<accession>A0A917TDT3</accession>
<feature type="domain" description="HTH gntR-type" evidence="4">
    <location>
        <begin position="10"/>
        <end position="78"/>
    </location>
</feature>
<evidence type="ECO:0000313" key="6">
    <source>
        <dbReference type="Proteomes" id="UP000618460"/>
    </source>
</evidence>
<sequence>MLSLNNDSDIPLYSQLSTQIMESIVRGDLSTGDTLPSVRVLAGDLGVNMHTVNKSYHELESKGIIEIVPKKGAVIKANEQKISAKRIEILSEEFRPIVVEALVNGMKKEEIHQIITNIIIKIKKED</sequence>
<keyword evidence="1" id="KW-0805">Transcription regulation</keyword>
<dbReference type="AlphaFoldDB" id="A0A917TDT3"/>
<dbReference type="PANTHER" id="PTHR38445:SF12">
    <property type="entry name" value="GNTR-FAMILY TRANSCRIPTIONAL REGULATOR"/>
    <property type="match status" value="1"/>
</dbReference>
<evidence type="ECO:0000256" key="3">
    <source>
        <dbReference type="ARBA" id="ARBA00023163"/>
    </source>
</evidence>
<name>A0A917TDT3_9BACI</name>
<dbReference type="GO" id="GO:0003700">
    <property type="term" value="F:DNA-binding transcription factor activity"/>
    <property type="evidence" value="ECO:0007669"/>
    <property type="project" value="InterPro"/>
</dbReference>
<protein>
    <submittedName>
        <fullName evidence="5">GntR family transcriptional regulator</fullName>
    </submittedName>
</protein>
<dbReference type="RefSeq" id="WP_117152518.1">
    <property type="nucleotide sequence ID" value="NZ_BMLG01000001.1"/>
</dbReference>
<keyword evidence="2" id="KW-0238">DNA-binding</keyword>